<reference evidence="5" key="1">
    <citation type="submission" date="2018-06" db="EMBL/GenBank/DDBJ databases">
        <authorList>
            <person name="Zhirakovskaya E."/>
        </authorList>
    </citation>
    <scope>NUCLEOTIDE SEQUENCE</scope>
</reference>
<dbReference type="PANTHER" id="PTHR46796">
    <property type="entry name" value="HTH-TYPE TRANSCRIPTIONAL ACTIVATOR RHAS-RELATED"/>
    <property type="match status" value="1"/>
</dbReference>
<keyword evidence="3" id="KW-0804">Transcription</keyword>
<dbReference type="EMBL" id="UOEU01000329">
    <property type="protein sequence ID" value="VAW32177.1"/>
    <property type="molecule type" value="Genomic_DNA"/>
</dbReference>
<evidence type="ECO:0000313" key="5">
    <source>
        <dbReference type="EMBL" id="VAW32177.1"/>
    </source>
</evidence>
<dbReference type="InterPro" id="IPR050204">
    <property type="entry name" value="AraC_XylS_family_regulators"/>
</dbReference>
<protein>
    <recommendedName>
        <fullName evidence="4">HTH araC/xylS-type domain-containing protein</fullName>
    </recommendedName>
</protein>
<gene>
    <name evidence="5" type="ORF">MNBD_CHLOROFLEXI01-4712</name>
</gene>
<dbReference type="InterPro" id="IPR018060">
    <property type="entry name" value="HTH_AraC"/>
</dbReference>
<dbReference type="GO" id="GO:0043565">
    <property type="term" value="F:sequence-specific DNA binding"/>
    <property type="evidence" value="ECO:0007669"/>
    <property type="project" value="InterPro"/>
</dbReference>
<keyword evidence="2" id="KW-0238">DNA-binding</keyword>
<organism evidence="5">
    <name type="scientific">hydrothermal vent metagenome</name>
    <dbReference type="NCBI Taxonomy" id="652676"/>
    <lineage>
        <taxon>unclassified sequences</taxon>
        <taxon>metagenomes</taxon>
        <taxon>ecological metagenomes</taxon>
    </lineage>
</organism>
<proteinExistence type="predicted"/>
<evidence type="ECO:0000256" key="1">
    <source>
        <dbReference type="ARBA" id="ARBA00023015"/>
    </source>
</evidence>
<evidence type="ECO:0000259" key="4">
    <source>
        <dbReference type="PROSITE" id="PS01124"/>
    </source>
</evidence>
<dbReference type="SUPFAM" id="SSF46689">
    <property type="entry name" value="Homeodomain-like"/>
    <property type="match status" value="1"/>
</dbReference>
<dbReference type="PROSITE" id="PS01124">
    <property type="entry name" value="HTH_ARAC_FAMILY_2"/>
    <property type="match status" value="1"/>
</dbReference>
<name>A0A3B0V2T1_9ZZZZ</name>
<dbReference type="Pfam" id="PF00165">
    <property type="entry name" value="HTH_AraC"/>
    <property type="match status" value="1"/>
</dbReference>
<evidence type="ECO:0000256" key="3">
    <source>
        <dbReference type="ARBA" id="ARBA00023163"/>
    </source>
</evidence>
<keyword evidence="1" id="KW-0805">Transcription regulation</keyword>
<sequence>MNNQNQQTAALLPVLAHVQSNLGKNLSLDQMSEKAALSPYHFHRLFHDTIGETPKQYTQRLRPERAAFHLKIQDGSGG</sequence>
<dbReference type="InterPro" id="IPR009057">
    <property type="entry name" value="Homeodomain-like_sf"/>
</dbReference>
<feature type="domain" description="HTH araC/xylS-type" evidence="4">
    <location>
        <begin position="12"/>
        <end position="78"/>
    </location>
</feature>
<accession>A0A3B0V2T1</accession>
<dbReference type="AlphaFoldDB" id="A0A3B0V2T1"/>
<dbReference type="GO" id="GO:0003700">
    <property type="term" value="F:DNA-binding transcription factor activity"/>
    <property type="evidence" value="ECO:0007669"/>
    <property type="project" value="InterPro"/>
</dbReference>
<dbReference type="Gene3D" id="1.10.10.60">
    <property type="entry name" value="Homeodomain-like"/>
    <property type="match status" value="1"/>
</dbReference>
<evidence type="ECO:0000256" key="2">
    <source>
        <dbReference type="ARBA" id="ARBA00023125"/>
    </source>
</evidence>